<comment type="similarity">
    <text evidence="2">Belongs to the Toll-like receptor family.</text>
</comment>
<evidence type="ECO:0000256" key="1">
    <source>
        <dbReference type="ARBA" id="ARBA00004479"/>
    </source>
</evidence>
<dbReference type="SMART" id="SM00365">
    <property type="entry name" value="LRR_SD22"/>
    <property type="match status" value="10"/>
</dbReference>
<accession>A0A8C6KN17</accession>
<keyword evidence="5 15" id="KW-0812">Transmembrane</keyword>
<evidence type="ECO:0000256" key="14">
    <source>
        <dbReference type="SAM" id="MobiDB-lite"/>
    </source>
</evidence>
<keyword evidence="8" id="KW-0391">Immunity</keyword>
<dbReference type="SMART" id="SM00364">
    <property type="entry name" value="LRR_BAC"/>
    <property type="match status" value="5"/>
</dbReference>
<keyword evidence="6 16" id="KW-0732">Signal</keyword>
<dbReference type="GeneTree" id="ENSGT00940000163576"/>
<dbReference type="Proteomes" id="UP000822369">
    <property type="component" value="Chromosome 3"/>
</dbReference>
<dbReference type="InterPro" id="IPR032675">
    <property type="entry name" value="LRR_dom_sf"/>
</dbReference>
<dbReference type="GeneID" id="107379524"/>
<keyword evidence="11 18" id="KW-0675">Receptor</keyword>
<proteinExistence type="inferred from homology"/>
<reference evidence="19" key="3">
    <citation type="submission" date="2025-05" db="UniProtKB">
        <authorList>
            <consortium name="Ensembl"/>
        </authorList>
    </citation>
    <scope>IDENTIFICATION</scope>
</reference>
<keyword evidence="20" id="KW-1185">Reference proteome</keyword>
<dbReference type="PANTHER" id="PTHR24365:SF545">
    <property type="entry name" value="TOLL-LIKE RECEPTOR 12"/>
    <property type="match status" value="1"/>
</dbReference>
<keyword evidence="7" id="KW-0677">Repeat</keyword>
<dbReference type="Proteomes" id="UP000694548">
    <property type="component" value="Chromosome sgr05"/>
</dbReference>
<dbReference type="PROSITE" id="PS50104">
    <property type="entry name" value="TIR"/>
    <property type="match status" value="1"/>
</dbReference>
<feature type="region of interest" description="Disordered" evidence="14">
    <location>
        <begin position="945"/>
        <end position="966"/>
    </location>
</feature>
<dbReference type="FunFam" id="3.80.10.10:FF:001164">
    <property type="entry name" value="GH01279p"/>
    <property type="match status" value="1"/>
</dbReference>
<evidence type="ECO:0000256" key="9">
    <source>
        <dbReference type="ARBA" id="ARBA00022989"/>
    </source>
</evidence>
<evidence type="ECO:0000256" key="6">
    <source>
        <dbReference type="ARBA" id="ARBA00022729"/>
    </source>
</evidence>
<protein>
    <submittedName>
        <fullName evidence="18">Toll-like receptor 13</fullName>
    </submittedName>
    <submittedName>
        <fullName evidence="19">Toll-like receptor 21</fullName>
    </submittedName>
</protein>
<name>A0A8C6KN17_NOTFU</name>
<dbReference type="GO" id="GO:0006954">
    <property type="term" value="P:inflammatory response"/>
    <property type="evidence" value="ECO:0007669"/>
    <property type="project" value="UniProtKB-KW"/>
</dbReference>
<feature type="domain" description="TIR" evidence="17">
    <location>
        <begin position="794"/>
        <end position="941"/>
    </location>
</feature>
<feature type="chain" id="PRO_5044681237" evidence="16">
    <location>
        <begin position="24"/>
        <end position="966"/>
    </location>
</feature>
<dbReference type="GO" id="GO:0002224">
    <property type="term" value="P:toll-like receptor signaling pathway"/>
    <property type="evidence" value="ECO:0007669"/>
    <property type="project" value="Ensembl"/>
</dbReference>
<dbReference type="InterPro" id="IPR035897">
    <property type="entry name" value="Toll_tir_struct_dom_sf"/>
</dbReference>
<keyword evidence="3" id="KW-0399">Innate immunity</keyword>
<evidence type="ECO:0000256" key="8">
    <source>
        <dbReference type="ARBA" id="ARBA00022859"/>
    </source>
</evidence>
<dbReference type="OMA" id="TLDNCCV"/>
<keyword evidence="4" id="KW-0433">Leucine-rich repeat</keyword>
<evidence type="ECO:0000256" key="10">
    <source>
        <dbReference type="ARBA" id="ARBA00023136"/>
    </source>
</evidence>
<evidence type="ECO:0000256" key="15">
    <source>
        <dbReference type="SAM" id="Phobius"/>
    </source>
</evidence>
<evidence type="ECO:0000256" key="3">
    <source>
        <dbReference type="ARBA" id="ARBA00022588"/>
    </source>
</evidence>
<dbReference type="InterPro" id="IPR000157">
    <property type="entry name" value="TIR_dom"/>
</dbReference>
<reference evidence="18" key="2">
    <citation type="submission" date="2020-03" db="EMBL/GenBank/DDBJ databases">
        <title>Intra-Species Differences in Population Size shape Life History and Genome Evolution.</title>
        <authorList>
            <person name="Willemsen D."/>
            <person name="Cui R."/>
            <person name="Valenzano D.R."/>
        </authorList>
    </citation>
    <scope>NUCLEOTIDE SEQUENCE</scope>
    <source>
        <strain evidence="18">GRZ</strain>
        <tissue evidence="18">Whole</tissue>
    </source>
</reference>
<keyword evidence="10 15" id="KW-0472">Membrane</keyword>
<dbReference type="Ensembl" id="ENSNFUT00015006673.1">
    <property type="protein sequence ID" value="ENSNFUP00015006333.1"/>
    <property type="gene ID" value="ENSNFUG00015003168.1"/>
</dbReference>
<feature type="transmembrane region" description="Helical" evidence="15">
    <location>
        <begin position="743"/>
        <end position="763"/>
    </location>
</feature>
<dbReference type="EMBL" id="JAAVVJ010000003">
    <property type="protein sequence ID" value="KAF7227054.1"/>
    <property type="molecule type" value="Genomic_DNA"/>
</dbReference>
<dbReference type="KEGG" id="nfu:107379524"/>
<dbReference type="GO" id="GO:0005783">
    <property type="term" value="C:endoplasmic reticulum"/>
    <property type="evidence" value="ECO:0007669"/>
    <property type="project" value="Ensembl"/>
</dbReference>
<reference evidence="19" key="1">
    <citation type="submission" date="2014-08" db="EMBL/GenBank/DDBJ databases">
        <authorList>
            <person name="Senf B."/>
            <person name="Petzold A."/>
            <person name="Downie B.R."/>
            <person name="Koch P."/>
            <person name="Platzer M."/>
        </authorList>
    </citation>
    <scope>NUCLEOTIDE SEQUENCE [LARGE SCALE GENOMIC DNA]</scope>
    <source>
        <strain evidence="19">GRZ</strain>
    </source>
</reference>
<evidence type="ECO:0000313" key="20">
    <source>
        <dbReference type="Proteomes" id="UP000694548"/>
    </source>
</evidence>
<dbReference type="SMART" id="SM00369">
    <property type="entry name" value="LRR_TYP"/>
    <property type="match status" value="18"/>
</dbReference>
<dbReference type="SUPFAM" id="SSF52058">
    <property type="entry name" value="L domain-like"/>
    <property type="match status" value="2"/>
</dbReference>
<evidence type="ECO:0000256" key="2">
    <source>
        <dbReference type="ARBA" id="ARBA00009634"/>
    </source>
</evidence>
<dbReference type="OrthoDB" id="1421090at2759"/>
<keyword evidence="12" id="KW-0325">Glycoprotein</keyword>
<dbReference type="GO" id="GO:0038023">
    <property type="term" value="F:signaling receptor activity"/>
    <property type="evidence" value="ECO:0007669"/>
    <property type="project" value="TreeGrafter"/>
</dbReference>
<gene>
    <name evidence="19" type="primary">tlr21</name>
    <name evidence="18" type="ORF">G4P62_005739</name>
</gene>
<evidence type="ECO:0000256" key="7">
    <source>
        <dbReference type="ARBA" id="ARBA00022737"/>
    </source>
</evidence>
<dbReference type="AlphaFoldDB" id="A0A8C6KN17"/>
<comment type="subcellular location">
    <subcellularLocation>
        <location evidence="1">Membrane</location>
        <topology evidence="1">Single-pass type I membrane protein</topology>
    </subcellularLocation>
</comment>
<dbReference type="FunFam" id="3.40.50.10140:FF:000001">
    <property type="entry name" value="Toll-like receptor 2"/>
    <property type="match status" value="1"/>
</dbReference>
<sequence>MEFATRQMWLLTFVLAGVNLISGYSFQYCVADPSSNWTGFRCCENRIVKNLSVTLTSDLPKSAISLLVNFRNMSWMLNNSLAHLPNLQNLRLDENKLSRIDPLAFQNLHQLKSLNLSRNNLSKLSPLVFENLHNLTFLSLSYNKLKEFPDGIFSGVPNLSALHLRENSLKGFSDIVKSVAHLKNLTTLDLCSNQLTSLSHSNASLPRSLNVLYLCNNNLRTLGCKSSFFKFIEVLDLSNNNLLPTEAFQGLNLSHVNSLRLNSTRVKIVEFLNASNIYAGHVDFSGTRLNKNSRITQLCEKLQRKLNTIKKFLLSYNGIKTVRHLNLSHCPEMTGVLDLSHNDLKTIKDLSFLGNQTHITTFIAEHNHLSSLPDSKKDAVQFESLEELSYRYNRILSVDRGAFQQMPNLKSLKLNINNLAFLHQQALKGLRQLQTLRLDNNLLTDLFNVTFEDNVSLQVLNLRNNRISVIFNGTFFNLRNLTTLDLGGNKISYFQPSGFDGLTRLSNLYLDLNNLKKIDLSHQVFKHTLTVLDLSSNNIRFLKDETISPFANLSRLRDLKLSGQRNYGLTILPRTLFRGLRSLESLYLTDNQISHLFPDAFDDLTALRFMTLDNCCVGVTQLQPGVFKNLRNLTRLVLENMGIQNISKGVFGNLTQLRVLQLNHNVMQNIPTDALESLPSLQYLDIRDIPLSCTCRNSLLQDYTVNNPDVQVVHLYALKCQQNKMIHFYNFDTKVCYIDLGKYLFLSTAAAIFLFTVTPLFYVKLYWKIKYSYYVFRSWFGERWNRLRENEENCKYDAFISYNFSDEEWVMRQLLPNLEGNGSGLKLCLHHRDFELGRNIVDNIVAAVYSSRKTVCVVSRSFLQSEWCSLEIQLASYRLFDEHRDVLLLVFLEPVSERQLSSYHRMRKVMLKKTYLQWPGSDGTSPPQAQELFWNQLRRAIKAGSKVETEDNRSEDFAPVSKNVNI</sequence>
<organism evidence="19 20">
    <name type="scientific">Nothobranchius furzeri</name>
    <name type="common">Turquoise killifish</name>
    <dbReference type="NCBI Taxonomy" id="105023"/>
    <lineage>
        <taxon>Eukaryota</taxon>
        <taxon>Metazoa</taxon>
        <taxon>Chordata</taxon>
        <taxon>Craniata</taxon>
        <taxon>Vertebrata</taxon>
        <taxon>Euteleostomi</taxon>
        <taxon>Actinopterygii</taxon>
        <taxon>Neopterygii</taxon>
        <taxon>Teleostei</taxon>
        <taxon>Neoteleostei</taxon>
        <taxon>Acanthomorphata</taxon>
        <taxon>Ovalentaria</taxon>
        <taxon>Atherinomorphae</taxon>
        <taxon>Cyprinodontiformes</taxon>
        <taxon>Nothobranchiidae</taxon>
        <taxon>Nothobranchius</taxon>
    </lineage>
</organism>
<keyword evidence="13" id="KW-0395">Inflammatory response</keyword>
<dbReference type="SMART" id="SM00255">
    <property type="entry name" value="TIR"/>
    <property type="match status" value="1"/>
</dbReference>
<dbReference type="InterPro" id="IPR001611">
    <property type="entry name" value="Leu-rich_rpt"/>
</dbReference>
<evidence type="ECO:0000259" key="17">
    <source>
        <dbReference type="PROSITE" id="PS50104"/>
    </source>
</evidence>
<dbReference type="Gene3D" id="3.40.50.10140">
    <property type="entry name" value="Toll/interleukin-1 receptor homology (TIR) domain"/>
    <property type="match status" value="1"/>
</dbReference>
<evidence type="ECO:0000256" key="13">
    <source>
        <dbReference type="ARBA" id="ARBA00023198"/>
    </source>
</evidence>
<keyword evidence="9 15" id="KW-1133">Transmembrane helix</keyword>
<evidence type="ECO:0000256" key="4">
    <source>
        <dbReference type="ARBA" id="ARBA00022614"/>
    </source>
</evidence>
<dbReference type="Pfam" id="PF13855">
    <property type="entry name" value="LRR_8"/>
    <property type="match status" value="5"/>
</dbReference>
<evidence type="ECO:0000256" key="5">
    <source>
        <dbReference type="ARBA" id="ARBA00022692"/>
    </source>
</evidence>
<feature type="signal peptide" evidence="16">
    <location>
        <begin position="1"/>
        <end position="23"/>
    </location>
</feature>
<evidence type="ECO:0000256" key="12">
    <source>
        <dbReference type="ARBA" id="ARBA00023180"/>
    </source>
</evidence>
<dbReference type="PANTHER" id="PTHR24365">
    <property type="entry name" value="TOLL-LIKE RECEPTOR"/>
    <property type="match status" value="1"/>
</dbReference>
<dbReference type="PROSITE" id="PS51450">
    <property type="entry name" value="LRR"/>
    <property type="match status" value="8"/>
</dbReference>
<dbReference type="GO" id="GO:0045087">
    <property type="term" value="P:innate immune response"/>
    <property type="evidence" value="ECO:0007669"/>
    <property type="project" value="UniProtKB-KW"/>
</dbReference>
<feature type="compositionally biased region" description="Basic and acidic residues" evidence="14">
    <location>
        <begin position="945"/>
        <end position="956"/>
    </location>
</feature>
<dbReference type="RefSeq" id="XP_015805800.1">
    <property type="nucleotide sequence ID" value="XM_015950314.3"/>
</dbReference>
<dbReference type="GO" id="GO:0019731">
    <property type="term" value="P:antibacterial humoral response"/>
    <property type="evidence" value="ECO:0007669"/>
    <property type="project" value="Ensembl"/>
</dbReference>
<dbReference type="GO" id="GO:0005886">
    <property type="term" value="C:plasma membrane"/>
    <property type="evidence" value="ECO:0007669"/>
    <property type="project" value="TreeGrafter"/>
</dbReference>
<evidence type="ECO:0000313" key="18">
    <source>
        <dbReference type="EMBL" id="KAF7227054.1"/>
    </source>
</evidence>
<evidence type="ECO:0000256" key="11">
    <source>
        <dbReference type="ARBA" id="ARBA00023170"/>
    </source>
</evidence>
<evidence type="ECO:0000256" key="16">
    <source>
        <dbReference type="SAM" id="SignalP"/>
    </source>
</evidence>
<dbReference type="Pfam" id="PF01582">
    <property type="entry name" value="TIR"/>
    <property type="match status" value="1"/>
</dbReference>
<dbReference type="Gene3D" id="3.80.10.10">
    <property type="entry name" value="Ribonuclease Inhibitor"/>
    <property type="match status" value="6"/>
</dbReference>
<evidence type="ECO:0000313" key="19">
    <source>
        <dbReference type="Ensembl" id="ENSNFUP00015006333.1"/>
    </source>
</evidence>
<dbReference type="InterPro" id="IPR003591">
    <property type="entry name" value="Leu-rich_rpt_typical-subtyp"/>
</dbReference>
<dbReference type="SUPFAM" id="SSF52200">
    <property type="entry name" value="Toll/Interleukin receptor TIR domain"/>
    <property type="match status" value="1"/>
</dbReference>